<dbReference type="EMBL" id="CM047901">
    <property type="protein sequence ID" value="KAJ0096592.1"/>
    <property type="molecule type" value="Genomic_DNA"/>
</dbReference>
<comment type="caution">
    <text evidence="1">The sequence shown here is derived from an EMBL/GenBank/DDBJ whole genome shotgun (WGS) entry which is preliminary data.</text>
</comment>
<sequence length="966" mass="107797">MFKEALAMIKSQIPFGRKSMLEAYGDVLFRAWKGVDEGFREEIEDGFLQGLVEGAIHGSSREFAASIRRVLGGFISQRTTHGVEKMLFKLSEPVIFRSLQVANSNVRQNALHLLLDLFPLEYPDATKEVKDTLLDKQFYILEKLLMDDSPDVRVVAVEGCCRILHLFWEIIPSSSITKIITKILDDVSHDICNEVRLSTLNGIIYLLGNPLSHEVLKVLLPRLGHLMQDNVLSVRLAMADLLLLLCDIRNFQFNKVVSLDVLLSTLANDQSQVAQKITRLLMPSYFPSRMNIEEACNRCVTLLKRSSVAGARFCEFAVSEGAPLKSLVKLVGVFINLVLSQDKLGADQVEELVCSCTYRRAQSSVFDIVSTLRPDNVAGLLEDCIGLVSNCRGLFEDEERQAEVRSAHKLLLCFHAFDDIFEALTTLLQKVAYRCHVKFDTEIPKHSVTSAKRKKSKSSVKMSAKWKYVSGKRSSSFEEDYSTAAGIAWQIKDLLTSEDSRKAILGSQSLERLFLALKVISEVSIVQSICCEYMDAYPVLAYTAVALQMALQNTGMSNTNDSGSKKKNRTESSRSISETMLDQTMDHLLNCTDKLFGAGDSGNCGKLSSNSNHDKNKVAQSRTGKVREEPQMDINGSVSASQRISLNNVKILTAVLKFIVDSTAMGFVSDVQGRCLKFTSGFVRYVISALGQQSIDKLQIKDEDLREIVQCLKISFSYAAKLINLVLRNSSEASRPTAEVFDLVNDLFDLISSIQLHMGSGYAARLIVAAKAWLPDLILALGSWCIFNRSGAEGMCFTVSDHIKLHFPSWLLILAKIGMNEMSTVSLEEDDTGVSEPEEFPELKRLMELIVPLLKGNQSILVLDAIGVTLLSGCVVGLERKDFGLVLGLLHFVCVKLVGLDDREWSGLDMMLVSLADIYPLIEKEIEEQCDEDEKQKLNSAKALLEPIWMYHVYETERFSMMEEEI</sequence>
<proteinExistence type="predicted"/>
<name>A0ACC1BCL3_9ROSI</name>
<dbReference type="Proteomes" id="UP001164250">
    <property type="component" value="Chromosome 5"/>
</dbReference>
<reference evidence="2" key="1">
    <citation type="journal article" date="2023" name="G3 (Bethesda)">
        <title>Genome assembly and association tests identify interacting loci associated with vigor, precocity, and sex in interspecific pistachio rootstocks.</title>
        <authorList>
            <person name="Palmer W."/>
            <person name="Jacygrad E."/>
            <person name="Sagayaradj S."/>
            <person name="Cavanaugh K."/>
            <person name="Han R."/>
            <person name="Bertier L."/>
            <person name="Beede B."/>
            <person name="Kafkas S."/>
            <person name="Golino D."/>
            <person name="Preece J."/>
            <person name="Michelmore R."/>
        </authorList>
    </citation>
    <scope>NUCLEOTIDE SEQUENCE [LARGE SCALE GENOMIC DNA]</scope>
</reference>
<organism evidence="1 2">
    <name type="scientific">Pistacia atlantica</name>
    <dbReference type="NCBI Taxonomy" id="434234"/>
    <lineage>
        <taxon>Eukaryota</taxon>
        <taxon>Viridiplantae</taxon>
        <taxon>Streptophyta</taxon>
        <taxon>Embryophyta</taxon>
        <taxon>Tracheophyta</taxon>
        <taxon>Spermatophyta</taxon>
        <taxon>Magnoliopsida</taxon>
        <taxon>eudicotyledons</taxon>
        <taxon>Gunneridae</taxon>
        <taxon>Pentapetalae</taxon>
        <taxon>rosids</taxon>
        <taxon>malvids</taxon>
        <taxon>Sapindales</taxon>
        <taxon>Anacardiaceae</taxon>
        <taxon>Pistacia</taxon>
    </lineage>
</organism>
<evidence type="ECO:0000313" key="2">
    <source>
        <dbReference type="Proteomes" id="UP001164250"/>
    </source>
</evidence>
<evidence type="ECO:0000313" key="1">
    <source>
        <dbReference type="EMBL" id="KAJ0096592.1"/>
    </source>
</evidence>
<protein>
    <submittedName>
        <fullName evidence="1">Uncharacterized protein</fullName>
    </submittedName>
</protein>
<gene>
    <name evidence="1" type="ORF">Patl1_28527</name>
</gene>
<keyword evidence="2" id="KW-1185">Reference proteome</keyword>
<accession>A0ACC1BCL3</accession>